<reference evidence="1" key="1">
    <citation type="submission" date="2019-12" db="EMBL/GenBank/DDBJ databases">
        <title>Genome sequencing and annotation of Brassica cretica.</title>
        <authorList>
            <person name="Studholme D.J."/>
            <person name="Sarris P."/>
        </authorList>
    </citation>
    <scope>NUCLEOTIDE SEQUENCE</scope>
    <source>
        <strain evidence="1">PFS-109/04</strain>
        <tissue evidence="1">Leaf</tissue>
    </source>
</reference>
<evidence type="ECO:0000313" key="1">
    <source>
        <dbReference type="EMBL" id="KAF3499466.1"/>
    </source>
</evidence>
<evidence type="ECO:0000313" key="2">
    <source>
        <dbReference type="Proteomes" id="UP000712600"/>
    </source>
</evidence>
<gene>
    <name evidence="1" type="ORF">F2Q69_00040696</name>
</gene>
<protein>
    <recommendedName>
        <fullName evidence="3">Replication factor A C-terminal domain-containing protein</fullName>
    </recommendedName>
</protein>
<dbReference type="EMBL" id="QGKX02001621">
    <property type="protein sequence ID" value="KAF3499466.1"/>
    <property type="molecule type" value="Genomic_DNA"/>
</dbReference>
<sequence>MLMGVELLLIDKKLSRFSVRPSKSVYRVSPHKHAISFTNKTTFAAVHEGDYKNDSKHFRLRDLQVFTDIVDKHTYLFGVVTLSSTASTHIFFDSDVTETEKLLSRFGADGETPPTVNGSSTAVTKVETVTLNKIQKFLQNESPQWQLERLETYFICPNFKCKKPNTIGLIGYRFEVKVCHDSGNEGTFVIFDKEALKNWWLVKMATVKNLPLQHLYVS</sequence>
<name>A0A8S9NBM3_BRACR</name>
<accession>A0A8S9NBM3</accession>
<comment type="caution">
    <text evidence="1">The sequence shown here is derived from an EMBL/GenBank/DDBJ whole genome shotgun (WGS) entry which is preliminary data.</text>
</comment>
<organism evidence="1 2">
    <name type="scientific">Brassica cretica</name>
    <name type="common">Mustard</name>
    <dbReference type="NCBI Taxonomy" id="69181"/>
    <lineage>
        <taxon>Eukaryota</taxon>
        <taxon>Viridiplantae</taxon>
        <taxon>Streptophyta</taxon>
        <taxon>Embryophyta</taxon>
        <taxon>Tracheophyta</taxon>
        <taxon>Spermatophyta</taxon>
        <taxon>Magnoliopsida</taxon>
        <taxon>eudicotyledons</taxon>
        <taxon>Gunneridae</taxon>
        <taxon>Pentapetalae</taxon>
        <taxon>rosids</taxon>
        <taxon>malvids</taxon>
        <taxon>Brassicales</taxon>
        <taxon>Brassicaceae</taxon>
        <taxon>Brassiceae</taxon>
        <taxon>Brassica</taxon>
    </lineage>
</organism>
<dbReference type="Proteomes" id="UP000712600">
    <property type="component" value="Unassembled WGS sequence"/>
</dbReference>
<evidence type="ECO:0008006" key="3">
    <source>
        <dbReference type="Google" id="ProtNLM"/>
    </source>
</evidence>
<dbReference type="AlphaFoldDB" id="A0A8S9NBM3"/>
<proteinExistence type="predicted"/>